<dbReference type="OrthoDB" id="288590at2759"/>
<dbReference type="InParanoid" id="A0A2G5DQ00"/>
<dbReference type="STRING" id="218851.A0A2G5DQ00"/>
<evidence type="ECO:0000313" key="2">
    <source>
        <dbReference type="Proteomes" id="UP000230069"/>
    </source>
</evidence>
<accession>A0A2G5DQ00</accession>
<protein>
    <submittedName>
        <fullName evidence="1">Uncharacterized protein</fullName>
    </submittedName>
</protein>
<dbReference type="Proteomes" id="UP000230069">
    <property type="component" value="Unassembled WGS sequence"/>
</dbReference>
<dbReference type="InterPro" id="IPR027443">
    <property type="entry name" value="IPNS-like_sf"/>
</dbReference>
<organism evidence="1 2">
    <name type="scientific">Aquilegia coerulea</name>
    <name type="common">Rocky mountain columbine</name>
    <dbReference type="NCBI Taxonomy" id="218851"/>
    <lineage>
        <taxon>Eukaryota</taxon>
        <taxon>Viridiplantae</taxon>
        <taxon>Streptophyta</taxon>
        <taxon>Embryophyta</taxon>
        <taxon>Tracheophyta</taxon>
        <taxon>Spermatophyta</taxon>
        <taxon>Magnoliopsida</taxon>
        <taxon>Ranunculales</taxon>
        <taxon>Ranunculaceae</taxon>
        <taxon>Thalictroideae</taxon>
        <taxon>Aquilegia</taxon>
    </lineage>
</organism>
<reference evidence="1 2" key="1">
    <citation type="submission" date="2017-09" db="EMBL/GenBank/DDBJ databases">
        <title>WGS assembly of Aquilegia coerulea Goldsmith.</title>
        <authorList>
            <person name="Hodges S."/>
            <person name="Kramer E."/>
            <person name="Nordborg M."/>
            <person name="Tomkins J."/>
            <person name="Borevitz J."/>
            <person name="Derieg N."/>
            <person name="Yan J."/>
            <person name="Mihaltcheva S."/>
            <person name="Hayes R.D."/>
            <person name="Rokhsar D."/>
        </authorList>
    </citation>
    <scope>NUCLEOTIDE SEQUENCE [LARGE SCALE GENOMIC DNA]</scope>
    <source>
        <strain evidence="2">cv. Goldsmith</strain>
    </source>
</reference>
<evidence type="ECO:0000313" key="1">
    <source>
        <dbReference type="EMBL" id="PIA45583.1"/>
    </source>
</evidence>
<dbReference type="EMBL" id="KZ305033">
    <property type="protein sequence ID" value="PIA45583.1"/>
    <property type="molecule type" value="Genomic_DNA"/>
</dbReference>
<proteinExistence type="predicted"/>
<dbReference type="SUPFAM" id="SSF51197">
    <property type="entry name" value="Clavaminate synthase-like"/>
    <property type="match status" value="1"/>
</dbReference>
<gene>
    <name evidence="1" type="ORF">AQUCO_01600055v1</name>
</gene>
<dbReference type="Gene3D" id="2.60.120.330">
    <property type="entry name" value="B-lactam Antibiotic, Isopenicillin N Synthase, Chain"/>
    <property type="match status" value="1"/>
</dbReference>
<name>A0A2G5DQ00_AQUCA</name>
<keyword evidence="2" id="KW-1185">Reference proteome</keyword>
<dbReference type="AlphaFoldDB" id="A0A2G5DQ00"/>
<sequence>MEQREIYILLLHRVMMNVDRTRYAIAFFSFCKGIIQTPEELVDEEHPLLFKPFDHMGFRQFIVNQGELKSKSPIKAYCGV</sequence>